<name>A0A1F4VFF4_UNCKA</name>
<dbReference type="InterPro" id="IPR025474">
    <property type="entry name" value="DUF4325"/>
</dbReference>
<evidence type="ECO:0000313" key="3">
    <source>
        <dbReference type="Proteomes" id="UP000179005"/>
    </source>
</evidence>
<dbReference type="EMBL" id="MEVC01000005">
    <property type="protein sequence ID" value="OGC55996.1"/>
    <property type="molecule type" value="Genomic_DNA"/>
</dbReference>
<feature type="domain" description="DUF4325" evidence="1">
    <location>
        <begin position="28"/>
        <end position="77"/>
    </location>
</feature>
<gene>
    <name evidence="2" type="ORF">A2797_01335</name>
</gene>
<sequence>MKIELKKFGNILTSRQDGREALAAIEPLLKNVHENEILELDFEGVITFTPSWADEFVTKLVDRFGDRVHFLNDENPSVKATFKILKKYIGLR</sequence>
<proteinExistence type="predicted"/>
<dbReference type="Pfam" id="PF14213">
    <property type="entry name" value="DUF4325"/>
    <property type="match status" value="1"/>
</dbReference>
<evidence type="ECO:0000313" key="2">
    <source>
        <dbReference type="EMBL" id="OGC55996.1"/>
    </source>
</evidence>
<dbReference type="STRING" id="1802619.A2797_01335"/>
<protein>
    <recommendedName>
        <fullName evidence="1">DUF4325 domain-containing protein</fullName>
    </recommendedName>
</protein>
<organism evidence="2 3">
    <name type="scientific">candidate division WWE3 bacterium RIFCSPHIGHO2_01_FULL_48_15</name>
    <dbReference type="NCBI Taxonomy" id="1802619"/>
    <lineage>
        <taxon>Bacteria</taxon>
        <taxon>Katanobacteria</taxon>
    </lineage>
</organism>
<accession>A0A1F4VFF4</accession>
<reference evidence="2 3" key="1">
    <citation type="journal article" date="2016" name="Nat. Commun.">
        <title>Thousands of microbial genomes shed light on interconnected biogeochemical processes in an aquifer system.</title>
        <authorList>
            <person name="Anantharaman K."/>
            <person name="Brown C.T."/>
            <person name="Hug L.A."/>
            <person name="Sharon I."/>
            <person name="Castelle C.J."/>
            <person name="Probst A.J."/>
            <person name="Thomas B.C."/>
            <person name="Singh A."/>
            <person name="Wilkins M.J."/>
            <person name="Karaoz U."/>
            <person name="Brodie E.L."/>
            <person name="Williams K.H."/>
            <person name="Hubbard S.S."/>
            <person name="Banfield J.F."/>
        </authorList>
    </citation>
    <scope>NUCLEOTIDE SEQUENCE [LARGE SCALE GENOMIC DNA]</scope>
</reference>
<evidence type="ECO:0000259" key="1">
    <source>
        <dbReference type="Pfam" id="PF14213"/>
    </source>
</evidence>
<dbReference type="Proteomes" id="UP000179005">
    <property type="component" value="Unassembled WGS sequence"/>
</dbReference>
<dbReference type="AlphaFoldDB" id="A0A1F4VFF4"/>
<comment type="caution">
    <text evidence="2">The sequence shown here is derived from an EMBL/GenBank/DDBJ whole genome shotgun (WGS) entry which is preliminary data.</text>
</comment>